<dbReference type="Gene3D" id="3.40.1110.10">
    <property type="entry name" value="Calcium-transporting ATPase, cytoplasmic domain N"/>
    <property type="match status" value="1"/>
</dbReference>
<organism evidence="12 13">
    <name type="scientific">Sulfuritortus calidifontis</name>
    <dbReference type="NCBI Taxonomy" id="1914471"/>
    <lineage>
        <taxon>Bacteria</taxon>
        <taxon>Pseudomonadati</taxon>
        <taxon>Pseudomonadota</taxon>
        <taxon>Betaproteobacteria</taxon>
        <taxon>Nitrosomonadales</taxon>
        <taxon>Thiobacillaceae</taxon>
        <taxon>Sulfuritortus</taxon>
    </lineage>
</organism>
<dbReference type="SFLD" id="SFLDS00003">
    <property type="entry name" value="Haloacid_Dehalogenase"/>
    <property type="match status" value="1"/>
</dbReference>
<dbReference type="InterPro" id="IPR059000">
    <property type="entry name" value="ATPase_P-type_domA"/>
</dbReference>
<dbReference type="SUPFAM" id="SSF56784">
    <property type="entry name" value="HAD-like"/>
    <property type="match status" value="1"/>
</dbReference>
<evidence type="ECO:0000313" key="12">
    <source>
        <dbReference type="EMBL" id="TCS72602.1"/>
    </source>
</evidence>
<dbReference type="InterPro" id="IPR023299">
    <property type="entry name" value="ATPase_P-typ_cyto_dom_N"/>
</dbReference>
<dbReference type="Gene3D" id="1.20.1110.10">
    <property type="entry name" value="Calcium-transporting ATPase, transmembrane domain"/>
    <property type="match status" value="2"/>
</dbReference>
<dbReference type="SFLD" id="SFLDF00027">
    <property type="entry name" value="p-type_atpase"/>
    <property type="match status" value="1"/>
</dbReference>
<dbReference type="InterPro" id="IPR044492">
    <property type="entry name" value="P_typ_ATPase_HD_dom"/>
</dbReference>
<dbReference type="AlphaFoldDB" id="A0A4V2UQT5"/>
<dbReference type="PANTHER" id="PTHR43294:SF21">
    <property type="entry name" value="CATION TRANSPORTING ATPASE"/>
    <property type="match status" value="1"/>
</dbReference>
<feature type="domain" description="Cation-transporting P-type ATPase N-terminal" evidence="11">
    <location>
        <begin position="12"/>
        <end position="86"/>
    </location>
</feature>
<dbReference type="InterPro" id="IPR004014">
    <property type="entry name" value="ATPase_P-typ_cation-transptr_N"/>
</dbReference>
<evidence type="ECO:0000256" key="4">
    <source>
        <dbReference type="ARBA" id="ARBA00022692"/>
    </source>
</evidence>
<gene>
    <name evidence="12" type="ORF">EDC61_10412</name>
</gene>
<keyword evidence="13" id="KW-1185">Reference proteome</keyword>
<dbReference type="InterPro" id="IPR036412">
    <property type="entry name" value="HAD-like_sf"/>
</dbReference>
<comment type="similarity">
    <text evidence="2">Belongs to the cation transport ATPase (P-type) (TC 3.A.3) family. Type IIA subfamily.</text>
</comment>
<feature type="transmembrane region" description="Helical" evidence="10">
    <location>
        <begin position="90"/>
        <end position="111"/>
    </location>
</feature>
<feature type="transmembrane region" description="Helical" evidence="10">
    <location>
        <begin position="61"/>
        <end position="84"/>
    </location>
</feature>
<dbReference type="GO" id="GO:1902600">
    <property type="term" value="P:proton transmembrane transport"/>
    <property type="evidence" value="ECO:0007669"/>
    <property type="project" value="TreeGrafter"/>
</dbReference>
<name>A0A4V2UQT5_9PROT</name>
<keyword evidence="6" id="KW-0067">ATP-binding</keyword>
<dbReference type="InterPro" id="IPR023298">
    <property type="entry name" value="ATPase_P-typ_TM_dom_sf"/>
</dbReference>
<evidence type="ECO:0000256" key="2">
    <source>
        <dbReference type="ARBA" id="ARBA00005675"/>
    </source>
</evidence>
<evidence type="ECO:0000256" key="1">
    <source>
        <dbReference type="ARBA" id="ARBA00004651"/>
    </source>
</evidence>
<comment type="caution">
    <text evidence="12">The sequence shown here is derived from an EMBL/GenBank/DDBJ whole genome shotgun (WGS) entry which is preliminary data.</text>
</comment>
<comment type="subcellular location">
    <subcellularLocation>
        <location evidence="1">Cell membrane</location>
        <topology evidence="1">Multi-pass membrane protein</topology>
    </subcellularLocation>
</comment>
<dbReference type="GO" id="GO:0006883">
    <property type="term" value="P:intracellular sodium ion homeostasis"/>
    <property type="evidence" value="ECO:0007669"/>
    <property type="project" value="TreeGrafter"/>
</dbReference>
<dbReference type="InterPro" id="IPR001757">
    <property type="entry name" value="P_typ_ATPase"/>
</dbReference>
<dbReference type="Gene3D" id="3.40.50.1000">
    <property type="entry name" value="HAD superfamily/HAD-like"/>
    <property type="match status" value="1"/>
</dbReference>
<dbReference type="GO" id="GO:0005886">
    <property type="term" value="C:plasma membrane"/>
    <property type="evidence" value="ECO:0007669"/>
    <property type="project" value="UniProtKB-SubCell"/>
</dbReference>
<keyword evidence="9 10" id="KW-0472">Membrane</keyword>
<dbReference type="InterPro" id="IPR050510">
    <property type="entry name" value="Cation_transp_ATPase_P-type"/>
</dbReference>
<dbReference type="Pfam" id="PF13246">
    <property type="entry name" value="Cation_ATPase"/>
    <property type="match status" value="1"/>
</dbReference>
<dbReference type="Pfam" id="PF00690">
    <property type="entry name" value="Cation_ATPase_N"/>
    <property type="match status" value="1"/>
</dbReference>
<dbReference type="InterPro" id="IPR023214">
    <property type="entry name" value="HAD_sf"/>
</dbReference>
<dbReference type="NCBIfam" id="TIGR01494">
    <property type="entry name" value="ATPase_P-type"/>
    <property type="match status" value="3"/>
</dbReference>
<dbReference type="GO" id="GO:1990573">
    <property type="term" value="P:potassium ion import across plasma membrane"/>
    <property type="evidence" value="ECO:0007669"/>
    <property type="project" value="TreeGrafter"/>
</dbReference>
<dbReference type="EMBL" id="SLZY01000004">
    <property type="protein sequence ID" value="TCS72602.1"/>
    <property type="molecule type" value="Genomic_DNA"/>
</dbReference>
<keyword evidence="7" id="KW-1278">Translocase</keyword>
<dbReference type="SMART" id="SM00831">
    <property type="entry name" value="Cation_ATPase_N"/>
    <property type="match status" value="1"/>
</dbReference>
<dbReference type="PRINTS" id="PR00119">
    <property type="entry name" value="CATATPASE"/>
</dbReference>
<dbReference type="RefSeq" id="WP_126462892.1">
    <property type="nucleotide sequence ID" value="NZ_AP018721.1"/>
</dbReference>
<keyword evidence="3" id="KW-1003">Cell membrane</keyword>
<dbReference type="PRINTS" id="PR00120">
    <property type="entry name" value="HATPASE"/>
</dbReference>
<reference evidence="12 13" key="1">
    <citation type="submission" date="2019-03" db="EMBL/GenBank/DDBJ databases">
        <title>Genomic Encyclopedia of Type Strains, Phase IV (KMG-IV): sequencing the most valuable type-strain genomes for metagenomic binning, comparative biology and taxonomic classification.</title>
        <authorList>
            <person name="Goeker M."/>
        </authorList>
    </citation>
    <scope>NUCLEOTIDE SEQUENCE [LARGE SCALE GENOMIC DNA]</scope>
    <source>
        <strain evidence="12 13">DSM 103923</strain>
    </source>
</reference>
<feature type="transmembrane region" description="Helical" evidence="10">
    <location>
        <begin position="253"/>
        <end position="271"/>
    </location>
</feature>
<dbReference type="SFLD" id="SFLDG00002">
    <property type="entry name" value="C1.7:_P-type_atpase_like"/>
    <property type="match status" value="1"/>
</dbReference>
<evidence type="ECO:0000256" key="3">
    <source>
        <dbReference type="ARBA" id="ARBA00022475"/>
    </source>
</evidence>
<dbReference type="GO" id="GO:0036376">
    <property type="term" value="P:sodium ion export across plasma membrane"/>
    <property type="evidence" value="ECO:0007669"/>
    <property type="project" value="TreeGrafter"/>
</dbReference>
<dbReference type="GO" id="GO:0016887">
    <property type="term" value="F:ATP hydrolysis activity"/>
    <property type="evidence" value="ECO:0007669"/>
    <property type="project" value="InterPro"/>
</dbReference>
<feature type="transmembrane region" description="Helical" evidence="10">
    <location>
        <begin position="277"/>
        <end position="304"/>
    </location>
</feature>
<accession>A0A4V2UQT5</accession>
<evidence type="ECO:0000256" key="8">
    <source>
        <dbReference type="ARBA" id="ARBA00022989"/>
    </source>
</evidence>
<evidence type="ECO:0000256" key="9">
    <source>
        <dbReference type="ARBA" id="ARBA00023136"/>
    </source>
</evidence>
<keyword evidence="5" id="KW-0547">Nucleotide-binding</keyword>
<dbReference type="InterPro" id="IPR008250">
    <property type="entry name" value="ATPase_P-typ_transduc_dom_A_sf"/>
</dbReference>
<dbReference type="GO" id="GO:0005391">
    <property type="term" value="F:P-type sodium:potassium-exchanging transporter activity"/>
    <property type="evidence" value="ECO:0007669"/>
    <property type="project" value="TreeGrafter"/>
</dbReference>
<dbReference type="Pfam" id="PF00689">
    <property type="entry name" value="Cation_ATPase_C"/>
    <property type="match status" value="1"/>
</dbReference>
<dbReference type="Gene3D" id="2.70.150.10">
    <property type="entry name" value="Calcium-transporting ATPase, cytoplasmic transduction domain A"/>
    <property type="match status" value="1"/>
</dbReference>
<evidence type="ECO:0000313" key="13">
    <source>
        <dbReference type="Proteomes" id="UP000295135"/>
    </source>
</evidence>
<keyword evidence="4 10" id="KW-0812">Transmembrane</keyword>
<dbReference type="InterPro" id="IPR018303">
    <property type="entry name" value="ATPase_P-typ_P_site"/>
</dbReference>
<dbReference type="Pfam" id="PF00122">
    <property type="entry name" value="E1-E2_ATPase"/>
    <property type="match status" value="1"/>
</dbReference>
<dbReference type="FunFam" id="3.40.50.1000:FF:000001">
    <property type="entry name" value="Phospholipid-transporting ATPase IC"/>
    <property type="match status" value="1"/>
</dbReference>
<dbReference type="Proteomes" id="UP000295135">
    <property type="component" value="Unassembled WGS sequence"/>
</dbReference>
<dbReference type="PANTHER" id="PTHR43294">
    <property type="entry name" value="SODIUM/POTASSIUM-TRANSPORTING ATPASE SUBUNIT ALPHA"/>
    <property type="match status" value="1"/>
</dbReference>
<protein>
    <submittedName>
        <fullName evidence="12">Ca2+-transporting ATPase</fullName>
    </submittedName>
</protein>
<sequence>MAPAPDPGETPLWHGSSVEATAEALQSDSRRGLTSAEAARRLRRHGPNRLPEPVRRGPWRLLLGQFSDFMILVLIAAAVVSGLAGEPVDALAILVIVLLNALIGFVQEYRAERAMAALKRMAAPQASVIRDGRDLVLDASELVPGDLVRLEAGNVVPADLRLSEVAALRCEEAALTGESHPVDKSSAALPGAAALAERANMAYKGTQVSHGRGLGLVVATGTATELGRIAALLSGGEPLTPLQKRLADFGRRLAWGVLGLCAMLFAAGVARGGDITLMFLTAVSLAVAAIPEALPAVVTISLALGARRMVRQQALIRRLPAVETLGSVTYICADKTGTLTQNRMQVARTWRPAADAESFYRALALNNDCRFGADGRVQGDATELALYQAALAQGQDKRRLDHDLPRVAELPFDAVRKRMSTAHRFPQTNPPPLAGEGEGGGFLVLVKGAPETLLPLCRSLPTDAQAVLEEMAAAGLRVMAFAWRRLETLPAALDAVELERDLDFLGFAGLQDPPRPEARQAVLDCRSAGITPVMITGDHPATAQAIARELGILDGDGEVITGPELARLDAAEFERRVADIRVYARVDPEQKLRIVQALQERGEFVAMTGDGVNDAPALKAADIGVAMGRIGTDVAREAASLVLLDDNFATIVAAVKQGRRIYDNIRKFVKYTMTSNSGEIWTLFLAPFIGLPIPLLPIHILWINLVTDGLPGLALAAEPAERGIMRRPPRHPKESIFAHGLWLHILWVGLLMGGVCLFTQAWAIAHGSPNWQAMVFTVLTLSQMGHVLAIRSERDSFFRQGPLSNRPLLAAVLLTFALQMAALYLPVLNPIFKTAPLSAAELGFCLVLSSVLFFGVELEKWGIRRGWVYRDR</sequence>
<evidence type="ECO:0000256" key="10">
    <source>
        <dbReference type="SAM" id="Phobius"/>
    </source>
</evidence>
<feature type="transmembrane region" description="Helical" evidence="10">
    <location>
        <begin position="837"/>
        <end position="856"/>
    </location>
</feature>
<dbReference type="GO" id="GO:0030007">
    <property type="term" value="P:intracellular potassium ion homeostasis"/>
    <property type="evidence" value="ECO:0007669"/>
    <property type="project" value="TreeGrafter"/>
</dbReference>
<dbReference type="OrthoDB" id="8552577at2"/>
<feature type="transmembrane region" description="Helical" evidence="10">
    <location>
        <begin position="808"/>
        <end position="825"/>
    </location>
</feature>
<dbReference type="SUPFAM" id="SSF81653">
    <property type="entry name" value="Calcium ATPase, transduction domain A"/>
    <property type="match status" value="1"/>
</dbReference>
<evidence type="ECO:0000256" key="6">
    <source>
        <dbReference type="ARBA" id="ARBA00022840"/>
    </source>
</evidence>
<dbReference type="InterPro" id="IPR006068">
    <property type="entry name" value="ATPase_P-typ_cation-transptr_C"/>
</dbReference>
<proteinExistence type="inferred from homology"/>
<dbReference type="CDD" id="cd02089">
    <property type="entry name" value="P-type_ATPase_Ca_prok"/>
    <property type="match status" value="1"/>
</dbReference>
<evidence type="ECO:0000259" key="11">
    <source>
        <dbReference type="SMART" id="SM00831"/>
    </source>
</evidence>
<keyword evidence="8 10" id="KW-1133">Transmembrane helix</keyword>
<dbReference type="SUPFAM" id="SSF81665">
    <property type="entry name" value="Calcium ATPase, transmembrane domain M"/>
    <property type="match status" value="1"/>
</dbReference>
<dbReference type="FunFam" id="3.40.50.1000:FF:000028">
    <property type="entry name" value="Calcium-transporting P-type ATPase, putative"/>
    <property type="match status" value="1"/>
</dbReference>
<evidence type="ECO:0000256" key="7">
    <source>
        <dbReference type="ARBA" id="ARBA00022967"/>
    </source>
</evidence>
<feature type="transmembrane region" description="Helical" evidence="10">
    <location>
        <begin position="741"/>
        <end position="765"/>
    </location>
</feature>
<feature type="transmembrane region" description="Helical" evidence="10">
    <location>
        <begin position="680"/>
        <end position="696"/>
    </location>
</feature>
<evidence type="ECO:0000256" key="5">
    <source>
        <dbReference type="ARBA" id="ARBA00022741"/>
    </source>
</evidence>
<dbReference type="GO" id="GO:0005524">
    <property type="term" value="F:ATP binding"/>
    <property type="evidence" value="ECO:0007669"/>
    <property type="project" value="UniProtKB-KW"/>
</dbReference>
<dbReference type="PROSITE" id="PS00154">
    <property type="entry name" value="ATPASE_E1_E2"/>
    <property type="match status" value="1"/>
</dbReference>